<feature type="chain" id="PRO_5025526088" evidence="2">
    <location>
        <begin position="20"/>
        <end position="220"/>
    </location>
</feature>
<evidence type="ECO:0000256" key="2">
    <source>
        <dbReference type="SAM" id="SignalP"/>
    </source>
</evidence>
<keyword evidence="4" id="KW-1185">Reference proteome</keyword>
<protein>
    <submittedName>
        <fullName evidence="3">Uncharacterized protein</fullName>
    </submittedName>
</protein>
<gene>
    <name evidence="3" type="ORF">CERZMDRAFT_95428</name>
</gene>
<dbReference type="Proteomes" id="UP000799539">
    <property type="component" value="Unassembled WGS sequence"/>
</dbReference>
<feature type="compositionally biased region" description="Pro residues" evidence="1">
    <location>
        <begin position="23"/>
        <end position="35"/>
    </location>
</feature>
<reference evidence="3" key="1">
    <citation type="journal article" date="2020" name="Stud. Mycol.">
        <title>101 Dothideomycetes genomes: a test case for predicting lifestyles and emergence of pathogens.</title>
        <authorList>
            <person name="Haridas S."/>
            <person name="Albert R."/>
            <person name="Binder M."/>
            <person name="Bloem J."/>
            <person name="Labutti K."/>
            <person name="Salamov A."/>
            <person name="Andreopoulos B."/>
            <person name="Baker S."/>
            <person name="Barry K."/>
            <person name="Bills G."/>
            <person name="Bluhm B."/>
            <person name="Cannon C."/>
            <person name="Castanera R."/>
            <person name="Culley D."/>
            <person name="Daum C."/>
            <person name="Ezra D."/>
            <person name="Gonzalez J."/>
            <person name="Henrissat B."/>
            <person name="Kuo A."/>
            <person name="Liang C."/>
            <person name="Lipzen A."/>
            <person name="Lutzoni F."/>
            <person name="Magnuson J."/>
            <person name="Mondo S."/>
            <person name="Nolan M."/>
            <person name="Ohm R."/>
            <person name="Pangilinan J."/>
            <person name="Park H.-J."/>
            <person name="Ramirez L."/>
            <person name="Alfaro M."/>
            <person name="Sun H."/>
            <person name="Tritt A."/>
            <person name="Yoshinaga Y."/>
            <person name="Zwiers L.-H."/>
            <person name="Turgeon B."/>
            <person name="Goodwin S."/>
            <person name="Spatafora J."/>
            <person name="Crous P."/>
            <person name="Grigoriev I."/>
        </authorList>
    </citation>
    <scope>NUCLEOTIDE SEQUENCE</scope>
    <source>
        <strain evidence="3">SCOH1-5</strain>
    </source>
</reference>
<name>A0A6A6FNK5_9PEZI</name>
<evidence type="ECO:0000313" key="4">
    <source>
        <dbReference type="Proteomes" id="UP000799539"/>
    </source>
</evidence>
<organism evidence="3 4">
    <name type="scientific">Cercospora zeae-maydis SCOH1-5</name>
    <dbReference type="NCBI Taxonomy" id="717836"/>
    <lineage>
        <taxon>Eukaryota</taxon>
        <taxon>Fungi</taxon>
        <taxon>Dikarya</taxon>
        <taxon>Ascomycota</taxon>
        <taxon>Pezizomycotina</taxon>
        <taxon>Dothideomycetes</taxon>
        <taxon>Dothideomycetidae</taxon>
        <taxon>Mycosphaerellales</taxon>
        <taxon>Mycosphaerellaceae</taxon>
        <taxon>Cercospora</taxon>
    </lineage>
</organism>
<keyword evidence="2" id="KW-0732">Signal</keyword>
<evidence type="ECO:0000313" key="3">
    <source>
        <dbReference type="EMBL" id="KAF2215056.1"/>
    </source>
</evidence>
<proteinExistence type="predicted"/>
<evidence type="ECO:0000256" key="1">
    <source>
        <dbReference type="SAM" id="MobiDB-lite"/>
    </source>
</evidence>
<feature type="signal peptide" evidence="2">
    <location>
        <begin position="1"/>
        <end position="19"/>
    </location>
</feature>
<accession>A0A6A6FNK5</accession>
<sequence length="220" mass="22964">MLTNLFLALAAVASTPVLAAPQSSPPPPPPPPPPSSYQTPPSKPLSNAEFGLIMRVPVPNGNPTSVALVATQNGTNPELLLVGQRPAAFTGTPAYTNNTQPPTANGFDYVALNLDVDGSSYGLFAADVGSVYGIATTINAVKGWQQEEWLVSDKYSSINRKLAAANNLFLACERTVNGEPATVLSWGIYYSNGSAPAGCRATSVEKNCNVPESTAQCPQD</sequence>
<dbReference type="AlphaFoldDB" id="A0A6A6FNK5"/>
<dbReference type="OrthoDB" id="3633220at2759"/>
<dbReference type="EMBL" id="ML992667">
    <property type="protein sequence ID" value="KAF2215056.1"/>
    <property type="molecule type" value="Genomic_DNA"/>
</dbReference>
<feature type="region of interest" description="Disordered" evidence="1">
    <location>
        <begin position="18"/>
        <end position="44"/>
    </location>
</feature>